<feature type="compositionally biased region" description="Basic residues" evidence="1">
    <location>
        <begin position="57"/>
        <end position="69"/>
    </location>
</feature>
<name>A0A5E4QVF8_9NEOP</name>
<accession>A0A5E4QVF8</accession>
<keyword evidence="3" id="KW-1185">Reference proteome</keyword>
<dbReference type="EMBL" id="FZQP02005666">
    <property type="protein sequence ID" value="VVD01977.1"/>
    <property type="molecule type" value="Genomic_DNA"/>
</dbReference>
<gene>
    <name evidence="2" type="ORF">LSINAPIS_LOCUS12287</name>
</gene>
<feature type="non-terminal residue" evidence="2">
    <location>
        <position position="1"/>
    </location>
</feature>
<dbReference type="Proteomes" id="UP000324832">
    <property type="component" value="Unassembled WGS sequence"/>
</dbReference>
<sequence length="92" mass="9099">GVTDEDDRSLSLPGVFVAALRAAGRRRASGRGSLPRRGPRAAGGGPRAGLVPGARAGRGRRAGPGRARGHAAPAAALTGGYGELCKRGSGCK</sequence>
<dbReference type="AlphaFoldDB" id="A0A5E4QVF8"/>
<evidence type="ECO:0000256" key="1">
    <source>
        <dbReference type="SAM" id="MobiDB-lite"/>
    </source>
</evidence>
<evidence type="ECO:0000313" key="3">
    <source>
        <dbReference type="Proteomes" id="UP000324832"/>
    </source>
</evidence>
<protein>
    <submittedName>
        <fullName evidence="2">Uncharacterized protein</fullName>
    </submittedName>
</protein>
<feature type="region of interest" description="Disordered" evidence="1">
    <location>
        <begin position="23"/>
        <end position="72"/>
    </location>
</feature>
<reference evidence="2 3" key="1">
    <citation type="submission" date="2017-07" db="EMBL/GenBank/DDBJ databases">
        <authorList>
            <person name="Talla V."/>
            <person name="Backstrom N."/>
        </authorList>
    </citation>
    <scope>NUCLEOTIDE SEQUENCE [LARGE SCALE GENOMIC DNA]</scope>
</reference>
<evidence type="ECO:0000313" key="2">
    <source>
        <dbReference type="EMBL" id="VVD01977.1"/>
    </source>
</evidence>
<proteinExistence type="predicted"/>
<organism evidence="2 3">
    <name type="scientific">Leptidea sinapis</name>
    <dbReference type="NCBI Taxonomy" id="189913"/>
    <lineage>
        <taxon>Eukaryota</taxon>
        <taxon>Metazoa</taxon>
        <taxon>Ecdysozoa</taxon>
        <taxon>Arthropoda</taxon>
        <taxon>Hexapoda</taxon>
        <taxon>Insecta</taxon>
        <taxon>Pterygota</taxon>
        <taxon>Neoptera</taxon>
        <taxon>Endopterygota</taxon>
        <taxon>Lepidoptera</taxon>
        <taxon>Glossata</taxon>
        <taxon>Ditrysia</taxon>
        <taxon>Papilionoidea</taxon>
        <taxon>Pieridae</taxon>
        <taxon>Dismorphiinae</taxon>
        <taxon>Leptidea</taxon>
    </lineage>
</organism>